<keyword evidence="2" id="KW-1185">Reference proteome</keyword>
<dbReference type="GO" id="GO:0032259">
    <property type="term" value="P:methylation"/>
    <property type="evidence" value="ECO:0007669"/>
    <property type="project" value="UniProtKB-KW"/>
</dbReference>
<organism evidence="1 2">
    <name type="scientific">Polyplosphaeria fusca</name>
    <dbReference type="NCBI Taxonomy" id="682080"/>
    <lineage>
        <taxon>Eukaryota</taxon>
        <taxon>Fungi</taxon>
        <taxon>Dikarya</taxon>
        <taxon>Ascomycota</taxon>
        <taxon>Pezizomycotina</taxon>
        <taxon>Dothideomycetes</taxon>
        <taxon>Pleosporomycetidae</taxon>
        <taxon>Pleosporales</taxon>
        <taxon>Tetraplosphaeriaceae</taxon>
        <taxon>Polyplosphaeria</taxon>
    </lineage>
</organism>
<sequence>MISAATNVALDEQERNYHDTTAAYALPNDNVEHRRLEQQHTALLGVMGGKISHAPLKCSISKALDVGCGTGAAAHAIASSHPTAVVYGIDLSPIPEYLRPKLSNLEFIQGDFNEMTNQNASNAAFAPRSLDFVFSRLLTFGVTDWPTYISRAKSILKPGGWLELQEVDYHYYRAPLDPDPDPSVYDAHDLDFTSLQSQLEAHPSNALRSTPLWVKTLNALLAAKSLEPYAGSKVAMQMQQAGFTDIRIRRYISPTGVWDGLTPEQKVFGNYVAEQVPLVYPAVMRKLAKETGYDEKEVELSIDDLEREFEGEDGARMWWWVWSVCGKKPDEEAR</sequence>
<dbReference type="PANTHER" id="PTHR43591">
    <property type="entry name" value="METHYLTRANSFERASE"/>
    <property type="match status" value="1"/>
</dbReference>
<evidence type="ECO:0000313" key="2">
    <source>
        <dbReference type="Proteomes" id="UP000799444"/>
    </source>
</evidence>
<dbReference type="EMBL" id="ML996104">
    <property type="protein sequence ID" value="KAF2739498.1"/>
    <property type="molecule type" value="Genomic_DNA"/>
</dbReference>
<dbReference type="Proteomes" id="UP000799444">
    <property type="component" value="Unassembled WGS sequence"/>
</dbReference>
<gene>
    <name evidence="1" type="ORF">EJ04DRAFT_559844</name>
</gene>
<dbReference type="Pfam" id="PF13489">
    <property type="entry name" value="Methyltransf_23"/>
    <property type="match status" value="1"/>
</dbReference>
<name>A0A9P4V7P6_9PLEO</name>
<protein>
    <submittedName>
        <fullName evidence="1">S-adenosyl-L-methionine-dependent methyltransferase</fullName>
    </submittedName>
</protein>
<comment type="caution">
    <text evidence="1">The sequence shown here is derived from an EMBL/GenBank/DDBJ whole genome shotgun (WGS) entry which is preliminary data.</text>
</comment>
<keyword evidence="1" id="KW-0808">Transferase</keyword>
<dbReference type="InterPro" id="IPR029063">
    <property type="entry name" value="SAM-dependent_MTases_sf"/>
</dbReference>
<dbReference type="PANTHER" id="PTHR43591:SF10">
    <property type="entry name" value="ABC TRANSMEMBRANE TYPE-1 DOMAIN-CONTAINING PROTEIN-RELATED"/>
    <property type="match status" value="1"/>
</dbReference>
<dbReference type="SUPFAM" id="SSF53335">
    <property type="entry name" value="S-adenosyl-L-methionine-dependent methyltransferases"/>
    <property type="match status" value="1"/>
</dbReference>
<keyword evidence="1" id="KW-0489">Methyltransferase</keyword>
<dbReference type="AlphaFoldDB" id="A0A9P4V7P6"/>
<dbReference type="OrthoDB" id="10017101at2759"/>
<dbReference type="CDD" id="cd02440">
    <property type="entry name" value="AdoMet_MTases"/>
    <property type="match status" value="1"/>
</dbReference>
<evidence type="ECO:0000313" key="1">
    <source>
        <dbReference type="EMBL" id="KAF2739498.1"/>
    </source>
</evidence>
<accession>A0A9P4V7P6</accession>
<proteinExistence type="predicted"/>
<dbReference type="GO" id="GO:0008168">
    <property type="term" value="F:methyltransferase activity"/>
    <property type="evidence" value="ECO:0007669"/>
    <property type="project" value="UniProtKB-KW"/>
</dbReference>
<dbReference type="Gene3D" id="3.40.50.150">
    <property type="entry name" value="Vaccinia Virus protein VP39"/>
    <property type="match status" value="1"/>
</dbReference>
<reference evidence="1" key="1">
    <citation type="journal article" date="2020" name="Stud. Mycol.">
        <title>101 Dothideomycetes genomes: a test case for predicting lifestyles and emergence of pathogens.</title>
        <authorList>
            <person name="Haridas S."/>
            <person name="Albert R."/>
            <person name="Binder M."/>
            <person name="Bloem J."/>
            <person name="Labutti K."/>
            <person name="Salamov A."/>
            <person name="Andreopoulos B."/>
            <person name="Baker S."/>
            <person name="Barry K."/>
            <person name="Bills G."/>
            <person name="Bluhm B."/>
            <person name="Cannon C."/>
            <person name="Castanera R."/>
            <person name="Culley D."/>
            <person name="Daum C."/>
            <person name="Ezra D."/>
            <person name="Gonzalez J."/>
            <person name="Henrissat B."/>
            <person name="Kuo A."/>
            <person name="Liang C."/>
            <person name="Lipzen A."/>
            <person name="Lutzoni F."/>
            <person name="Magnuson J."/>
            <person name="Mondo S."/>
            <person name="Nolan M."/>
            <person name="Ohm R."/>
            <person name="Pangilinan J."/>
            <person name="Park H.-J."/>
            <person name="Ramirez L."/>
            <person name="Alfaro M."/>
            <person name="Sun H."/>
            <person name="Tritt A."/>
            <person name="Yoshinaga Y."/>
            <person name="Zwiers L.-H."/>
            <person name="Turgeon B."/>
            <person name="Goodwin S."/>
            <person name="Spatafora J."/>
            <person name="Crous P."/>
            <person name="Grigoriev I."/>
        </authorList>
    </citation>
    <scope>NUCLEOTIDE SEQUENCE</scope>
    <source>
        <strain evidence="1">CBS 125425</strain>
    </source>
</reference>